<dbReference type="Pfam" id="PF01822">
    <property type="entry name" value="WSC"/>
    <property type="match status" value="1"/>
</dbReference>
<evidence type="ECO:0000256" key="20">
    <source>
        <dbReference type="SAM" id="Phobius"/>
    </source>
</evidence>
<evidence type="ECO:0000313" key="22">
    <source>
        <dbReference type="EMBL" id="JAC15203.1"/>
    </source>
</evidence>
<evidence type="ECO:0000256" key="8">
    <source>
        <dbReference type="ARBA" id="ARBA00022679"/>
    </source>
</evidence>
<evidence type="ECO:0000256" key="17">
    <source>
        <dbReference type="ARBA" id="ARBA00023180"/>
    </source>
</evidence>
<evidence type="ECO:0000256" key="18">
    <source>
        <dbReference type="ARBA" id="ARBA00042865"/>
    </source>
</evidence>
<dbReference type="EMBL" id="GBBI01003509">
    <property type="protein sequence ID" value="JAC15203.1"/>
    <property type="molecule type" value="mRNA"/>
</dbReference>
<evidence type="ECO:0000256" key="14">
    <source>
        <dbReference type="ARBA" id="ARBA00023034"/>
    </source>
</evidence>
<dbReference type="PANTHER" id="PTHR46025">
    <property type="entry name" value="XYLOSYLTRANSFERASE OXT"/>
    <property type="match status" value="1"/>
</dbReference>
<evidence type="ECO:0000256" key="15">
    <source>
        <dbReference type="ARBA" id="ARBA00023136"/>
    </source>
</evidence>
<evidence type="ECO:0000256" key="2">
    <source>
        <dbReference type="ARBA" id="ARBA00004648"/>
    </source>
</evidence>
<dbReference type="PANTHER" id="PTHR46025:SF3">
    <property type="entry name" value="XYLOSYLTRANSFERASE OXT"/>
    <property type="match status" value="1"/>
</dbReference>
<evidence type="ECO:0000256" key="10">
    <source>
        <dbReference type="ARBA" id="ARBA00022723"/>
    </source>
</evidence>
<dbReference type="InterPro" id="IPR003406">
    <property type="entry name" value="Glyco_trans_14"/>
</dbReference>
<keyword evidence="10" id="KW-0479">Metal-binding</keyword>
<evidence type="ECO:0000256" key="13">
    <source>
        <dbReference type="ARBA" id="ARBA00022989"/>
    </source>
</evidence>
<name>A0A023F1M5_TRIIF</name>
<keyword evidence="12" id="KW-0735">Signal-anchor</keyword>
<comment type="pathway">
    <text evidence="3">Glycan metabolism; chondroitin sulfate biosynthesis.</text>
</comment>
<comment type="similarity">
    <text evidence="5">Belongs to the glycosyltransferase 14 family. XylT subfamily.</text>
</comment>
<evidence type="ECO:0000256" key="3">
    <source>
        <dbReference type="ARBA" id="ARBA00004840"/>
    </source>
</evidence>
<dbReference type="GO" id="GO:0015012">
    <property type="term" value="P:heparan sulfate proteoglycan biosynthetic process"/>
    <property type="evidence" value="ECO:0007669"/>
    <property type="project" value="UniProtKB-UniPathway"/>
</dbReference>
<keyword evidence="17" id="KW-0325">Glycoprotein</keyword>
<comment type="pathway">
    <text evidence="4">Glycan metabolism; heparan sulfate biosynthesis.</text>
</comment>
<dbReference type="EC" id="2.4.2.26" evidence="6"/>
<dbReference type="InterPro" id="IPR002889">
    <property type="entry name" value="WSC_carb-bd"/>
</dbReference>
<protein>
    <recommendedName>
        <fullName evidence="6">protein xylosyltransferase</fullName>
        <ecNumber evidence="6">2.4.2.26</ecNumber>
    </recommendedName>
    <alternativeName>
        <fullName evidence="18">Peptide O-xylosyltransferase</fullName>
    </alternativeName>
</protein>
<keyword evidence="14" id="KW-0333">Golgi apparatus</keyword>
<comment type="catalytic activity">
    <reaction evidence="19">
        <text>UDP-alpha-D-xylose + L-seryl-[protein] = 3-O-(beta-D-xylosyl)-L-seryl-[protein] + UDP + H(+)</text>
        <dbReference type="Rhea" id="RHEA:50192"/>
        <dbReference type="Rhea" id="RHEA-COMP:9863"/>
        <dbReference type="Rhea" id="RHEA-COMP:12567"/>
        <dbReference type="ChEBI" id="CHEBI:15378"/>
        <dbReference type="ChEBI" id="CHEBI:29999"/>
        <dbReference type="ChEBI" id="CHEBI:57632"/>
        <dbReference type="ChEBI" id="CHEBI:58223"/>
        <dbReference type="ChEBI" id="CHEBI:132085"/>
        <dbReference type="EC" id="2.4.2.26"/>
    </reaction>
</comment>
<evidence type="ECO:0000256" key="1">
    <source>
        <dbReference type="ARBA" id="ARBA00004323"/>
    </source>
</evidence>
<keyword evidence="8" id="KW-0808">Transferase</keyword>
<accession>A0A023F1M5</accession>
<evidence type="ECO:0000256" key="16">
    <source>
        <dbReference type="ARBA" id="ARBA00023157"/>
    </source>
</evidence>
<sequence length="969" mass="110370">MNVRWIRRYRLFWRGGCAILAIQIFIAYIFFTLNTNTDNPTQEYHLSGKGRLNVETMDDHIGLESAIAVGRRSNRIDLYAVGDDEEEDSIGNSNAVYPKIKVPPDKSDHLNKGSKIDKVPKAAVSSANKTVQLRTEELDFTPMCEIHSKEAISAIHRARTQHCKQQIANTTCLISAGELYPKQLPHSCPAPGLRKGKALGCYQDDKVSRLLNGFYTNMKSTNSPINCINLCLQSGFPYAGVQYGSECFCGIVEPPSSYKLPDSSCNMKCPADPRQACGGFFTVNIYQTGVAKLIKEPVEESWSRKLDVKNSKKRVRVVFLLTLNGRAVRQVKRLIKSLFHITHYFYIHVDARQDYLMRELLSLEMKFPNVRLSRRRHPTIWGGASLLTMLLEAMTHLVENDWEWDFIINLSESDLPLKTNEQLVGFLTANSDRNFVKSHGREVQRFIQKQGLDKTFVECDTHMWRTGDRTLPNGIVIDGGSDWLALSRPFVEYLATSTTDPLLQGLVTIFRHTLLPAESFFHTSLRNSPFCRTYVDNNLHVTNWRRRLGCKCQYKHIVDWCGCSPNNFRAEDWQRLQATENKPVFFARKFEPIIDQVIINQLDLWLYGTYPTGMAGVDSYWENAYHWEDLGRHQSDDGLISLANSLARRAVRMLYEQAGNCTLGDVKLLEVTTYHHKDQYKGSLVLFESKVKNTEKAVKIESWVRPIDSFTILQHAPPASRIKNVFVSSDFDQKEQQSRNWLRVVGPFTELVGVFVLWPGETLYNVTVLWVDPRMSVVATGHLLMDDSPLVGFVKLNLKTPLLPGAWSLKLVWNSSVFAQTNFLVTPLEFFSGLPLTLRQAQFVHGGSGERFTNLDEEWSVIANAGTNVDRDVLERKAYSNAKRTGKDLALVIDSLSQKFYDVVDNCIVSGIRSCGLMSLCQETVWSSVSPDPKSELRGIDKTTGRIHRLRYMLYSCNQTVEIWPSYRW</sequence>
<dbReference type="PROSITE" id="PS51212">
    <property type="entry name" value="WSC"/>
    <property type="match status" value="1"/>
</dbReference>
<organism evidence="22">
    <name type="scientific">Triatoma infestans</name>
    <name type="common">Assassin bug</name>
    <dbReference type="NCBI Taxonomy" id="30076"/>
    <lineage>
        <taxon>Eukaryota</taxon>
        <taxon>Metazoa</taxon>
        <taxon>Ecdysozoa</taxon>
        <taxon>Arthropoda</taxon>
        <taxon>Hexapoda</taxon>
        <taxon>Insecta</taxon>
        <taxon>Pterygota</taxon>
        <taxon>Neoptera</taxon>
        <taxon>Paraneoptera</taxon>
        <taxon>Hemiptera</taxon>
        <taxon>Heteroptera</taxon>
        <taxon>Panheteroptera</taxon>
        <taxon>Cimicomorpha</taxon>
        <taxon>Reduviidae</taxon>
        <taxon>Triatominae</taxon>
        <taxon>Triatoma</taxon>
    </lineage>
</organism>
<evidence type="ECO:0000256" key="12">
    <source>
        <dbReference type="ARBA" id="ARBA00022968"/>
    </source>
</evidence>
<proteinExistence type="evidence at transcript level"/>
<evidence type="ECO:0000256" key="6">
    <source>
        <dbReference type="ARBA" id="ARBA00011972"/>
    </source>
</evidence>
<keyword evidence="9 20" id="KW-0812">Transmembrane</keyword>
<reference evidence="22" key="1">
    <citation type="journal article" date="2014" name="PLoS Negl. Trop. Dis.">
        <title>An updated insight into the Sialotranscriptome of Triatoma infestans: developmental stage and geographic variations.</title>
        <authorList>
            <person name="Schwarz A."/>
            <person name="Medrano-Mercado N."/>
            <person name="Schaub G.A."/>
            <person name="Struchiner C.J."/>
            <person name="Bargues M.D."/>
            <person name="Levy M.Z."/>
            <person name="Ribeiro J.M."/>
        </authorList>
    </citation>
    <scope>NUCLEOTIDE SEQUENCE</scope>
    <source>
        <strain evidence="22">Chile</strain>
        <tissue evidence="22">Salivary glands</tissue>
    </source>
</reference>
<dbReference type="GO" id="GO:0000139">
    <property type="term" value="C:Golgi membrane"/>
    <property type="evidence" value="ECO:0007669"/>
    <property type="project" value="UniProtKB-SubCell"/>
</dbReference>
<dbReference type="Pfam" id="PF12529">
    <property type="entry name" value="Xylo_C"/>
    <property type="match status" value="1"/>
</dbReference>
<dbReference type="GO" id="GO:0030158">
    <property type="term" value="F:protein xylosyltransferase activity"/>
    <property type="evidence" value="ECO:0007669"/>
    <property type="project" value="UniProtKB-EC"/>
</dbReference>
<evidence type="ECO:0000256" key="5">
    <source>
        <dbReference type="ARBA" id="ARBA00010195"/>
    </source>
</evidence>
<dbReference type="InterPro" id="IPR043538">
    <property type="entry name" value="XYLT"/>
</dbReference>
<dbReference type="UniPathway" id="UPA00755"/>
<dbReference type="GO" id="GO:0005789">
    <property type="term" value="C:endoplasmic reticulum membrane"/>
    <property type="evidence" value="ECO:0007669"/>
    <property type="project" value="UniProtKB-SubCell"/>
</dbReference>
<evidence type="ECO:0000256" key="19">
    <source>
        <dbReference type="ARBA" id="ARBA00047847"/>
    </source>
</evidence>
<keyword evidence="11" id="KW-0256">Endoplasmic reticulum</keyword>
<keyword evidence="15 20" id="KW-0472">Membrane</keyword>
<evidence type="ECO:0000256" key="7">
    <source>
        <dbReference type="ARBA" id="ARBA00022676"/>
    </source>
</evidence>
<keyword evidence="16" id="KW-1015">Disulfide bond</keyword>
<dbReference type="AlphaFoldDB" id="A0A023F1M5"/>
<evidence type="ECO:0000256" key="4">
    <source>
        <dbReference type="ARBA" id="ARBA00005093"/>
    </source>
</evidence>
<dbReference type="GO" id="GO:0050650">
    <property type="term" value="P:chondroitin sulfate proteoglycan biosynthetic process"/>
    <property type="evidence" value="ECO:0007669"/>
    <property type="project" value="TreeGrafter"/>
</dbReference>
<dbReference type="InterPro" id="IPR024448">
    <property type="entry name" value="XylT_C"/>
</dbReference>
<evidence type="ECO:0000256" key="11">
    <source>
        <dbReference type="ARBA" id="ARBA00022824"/>
    </source>
</evidence>
<keyword evidence="13 20" id="KW-1133">Transmembrane helix</keyword>
<dbReference type="UniPathway" id="UPA00756"/>
<dbReference type="GO" id="GO:0046872">
    <property type="term" value="F:metal ion binding"/>
    <property type="evidence" value="ECO:0007669"/>
    <property type="project" value="UniProtKB-KW"/>
</dbReference>
<dbReference type="Pfam" id="PF02485">
    <property type="entry name" value="Branch"/>
    <property type="match status" value="1"/>
</dbReference>
<evidence type="ECO:0000256" key="9">
    <source>
        <dbReference type="ARBA" id="ARBA00022692"/>
    </source>
</evidence>
<feature type="transmembrane region" description="Helical" evidence="20">
    <location>
        <begin position="12"/>
        <end position="31"/>
    </location>
</feature>
<evidence type="ECO:0000259" key="21">
    <source>
        <dbReference type="PROSITE" id="PS51212"/>
    </source>
</evidence>
<dbReference type="SMART" id="SM00321">
    <property type="entry name" value="WSC"/>
    <property type="match status" value="1"/>
</dbReference>
<keyword evidence="7" id="KW-0328">Glycosyltransferase</keyword>
<comment type="subcellular location">
    <subcellularLocation>
        <location evidence="2">Endoplasmic reticulum membrane</location>
        <topology evidence="2">Single-pass type II membrane protein</topology>
    </subcellularLocation>
    <subcellularLocation>
        <location evidence="1">Golgi apparatus membrane</location>
        <topology evidence="1">Single-pass type II membrane protein</topology>
    </subcellularLocation>
</comment>
<feature type="domain" description="WSC" evidence="21">
    <location>
        <begin position="195"/>
        <end position="289"/>
    </location>
</feature>